<evidence type="ECO:0000256" key="1">
    <source>
        <dbReference type="SAM" id="MobiDB-lite"/>
    </source>
</evidence>
<dbReference type="Proteomes" id="UP000735302">
    <property type="component" value="Unassembled WGS sequence"/>
</dbReference>
<keyword evidence="3" id="KW-1185">Reference proteome</keyword>
<gene>
    <name evidence="2" type="ORF">PoB_006517600</name>
</gene>
<dbReference type="AlphaFoldDB" id="A0AAV4D3V6"/>
<protein>
    <submittedName>
        <fullName evidence="2">Uncharacterized protein</fullName>
    </submittedName>
</protein>
<organism evidence="2 3">
    <name type="scientific">Plakobranchus ocellatus</name>
    <dbReference type="NCBI Taxonomy" id="259542"/>
    <lineage>
        <taxon>Eukaryota</taxon>
        <taxon>Metazoa</taxon>
        <taxon>Spiralia</taxon>
        <taxon>Lophotrochozoa</taxon>
        <taxon>Mollusca</taxon>
        <taxon>Gastropoda</taxon>
        <taxon>Heterobranchia</taxon>
        <taxon>Euthyneura</taxon>
        <taxon>Panpulmonata</taxon>
        <taxon>Sacoglossa</taxon>
        <taxon>Placobranchoidea</taxon>
        <taxon>Plakobranchidae</taxon>
        <taxon>Plakobranchus</taxon>
    </lineage>
</organism>
<accession>A0AAV4D3V6</accession>
<sequence length="92" mass="10178">MTNRPRTMIIAKRKRAGGTGTQWASPLDTDKNGTHPRRGVSPWVSVHMVTTEKEGGAKSDGLTNREPPRLHLKDSFITTVMKETRCDCATSI</sequence>
<dbReference type="EMBL" id="BLXT01007346">
    <property type="protein sequence ID" value="GFO38671.1"/>
    <property type="molecule type" value="Genomic_DNA"/>
</dbReference>
<comment type="caution">
    <text evidence="2">The sequence shown here is derived from an EMBL/GenBank/DDBJ whole genome shotgun (WGS) entry which is preliminary data.</text>
</comment>
<evidence type="ECO:0000313" key="3">
    <source>
        <dbReference type="Proteomes" id="UP000735302"/>
    </source>
</evidence>
<reference evidence="2 3" key="1">
    <citation type="journal article" date="2021" name="Elife">
        <title>Chloroplast acquisition without the gene transfer in kleptoplastic sea slugs, Plakobranchus ocellatus.</title>
        <authorList>
            <person name="Maeda T."/>
            <person name="Takahashi S."/>
            <person name="Yoshida T."/>
            <person name="Shimamura S."/>
            <person name="Takaki Y."/>
            <person name="Nagai Y."/>
            <person name="Toyoda A."/>
            <person name="Suzuki Y."/>
            <person name="Arimoto A."/>
            <person name="Ishii H."/>
            <person name="Satoh N."/>
            <person name="Nishiyama T."/>
            <person name="Hasebe M."/>
            <person name="Maruyama T."/>
            <person name="Minagawa J."/>
            <person name="Obokata J."/>
            <person name="Shigenobu S."/>
        </authorList>
    </citation>
    <scope>NUCLEOTIDE SEQUENCE [LARGE SCALE GENOMIC DNA]</scope>
</reference>
<name>A0AAV4D3V6_9GAST</name>
<feature type="region of interest" description="Disordered" evidence="1">
    <location>
        <begin position="1"/>
        <end position="44"/>
    </location>
</feature>
<evidence type="ECO:0000313" key="2">
    <source>
        <dbReference type="EMBL" id="GFO38671.1"/>
    </source>
</evidence>
<proteinExistence type="predicted"/>